<evidence type="ECO:0000313" key="1">
    <source>
        <dbReference type="EMBL" id="PRQ04298.1"/>
    </source>
</evidence>
<sequence>MLDHQIGLTTTYNLLLGFNLANIQADTSHKHHAPATDPRLDELRELHLELDRSVLAVYAEQLAASSDPRQRELAPLFRSIEIPPYRDPRLPDLSPADKLALERFNDAVLDALMALNELRAAQERGLLDPPAERAGP</sequence>
<dbReference type="EMBL" id="PVNK01000047">
    <property type="protein sequence ID" value="PRQ04298.1"/>
    <property type="molecule type" value="Genomic_DNA"/>
</dbReference>
<proteinExistence type="predicted"/>
<name>A0A2S9YGR3_9BACT</name>
<accession>A0A2S9YGR3</accession>
<dbReference type="Proteomes" id="UP000237968">
    <property type="component" value="Unassembled WGS sequence"/>
</dbReference>
<reference evidence="1 2" key="1">
    <citation type="submission" date="2018-03" db="EMBL/GenBank/DDBJ databases">
        <title>Draft Genome Sequences of the Obligatory Marine Myxobacteria Enhygromyxa salina SWB005.</title>
        <authorList>
            <person name="Poehlein A."/>
            <person name="Moghaddam J.A."/>
            <person name="Harms H."/>
            <person name="Alanjari M."/>
            <person name="Koenig G.M."/>
            <person name="Daniel R."/>
            <person name="Schaeberle T.F."/>
        </authorList>
    </citation>
    <scope>NUCLEOTIDE SEQUENCE [LARGE SCALE GENOMIC DNA]</scope>
    <source>
        <strain evidence="1 2">SWB005</strain>
    </source>
</reference>
<gene>
    <name evidence="1" type="ORF">ENSA5_09470</name>
</gene>
<comment type="caution">
    <text evidence="1">The sequence shown here is derived from an EMBL/GenBank/DDBJ whole genome shotgun (WGS) entry which is preliminary data.</text>
</comment>
<protein>
    <submittedName>
        <fullName evidence="1">Uncharacterized protein</fullName>
    </submittedName>
</protein>
<organism evidence="1 2">
    <name type="scientific">Enhygromyxa salina</name>
    <dbReference type="NCBI Taxonomy" id="215803"/>
    <lineage>
        <taxon>Bacteria</taxon>
        <taxon>Pseudomonadati</taxon>
        <taxon>Myxococcota</taxon>
        <taxon>Polyangia</taxon>
        <taxon>Nannocystales</taxon>
        <taxon>Nannocystaceae</taxon>
        <taxon>Enhygromyxa</taxon>
    </lineage>
</organism>
<evidence type="ECO:0000313" key="2">
    <source>
        <dbReference type="Proteomes" id="UP000237968"/>
    </source>
</evidence>
<keyword evidence="2" id="KW-1185">Reference proteome</keyword>
<dbReference type="AlphaFoldDB" id="A0A2S9YGR3"/>